<gene>
    <name evidence="3" type="ORF">EV44_g5658</name>
</gene>
<evidence type="ECO:0000259" key="2">
    <source>
        <dbReference type="Pfam" id="PF13257"/>
    </source>
</evidence>
<keyword evidence="4" id="KW-1185">Reference proteome</keyword>
<comment type="caution">
    <text evidence="3">The sequence shown here is derived from an EMBL/GenBank/DDBJ whole genome shotgun (WGS) entry which is preliminary data.</text>
</comment>
<feature type="compositionally biased region" description="Basic and acidic residues" evidence="1">
    <location>
        <begin position="149"/>
        <end position="158"/>
    </location>
</feature>
<reference evidence="3 4" key="1">
    <citation type="journal article" date="2014" name="BMC Genomics">
        <title>Adaptive genomic structural variation in the grape powdery mildew pathogen, Erysiphe necator.</title>
        <authorList>
            <person name="Jones L."/>
            <person name="Riaz S."/>
            <person name="Morales-Cruz A."/>
            <person name="Amrine K.C."/>
            <person name="McGuire B."/>
            <person name="Gubler W.D."/>
            <person name="Walker M.A."/>
            <person name="Cantu D."/>
        </authorList>
    </citation>
    <scope>NUCLEOTIDE SEQUENCE [LARGE SCALE GENOMIC DNA]</scope>
    <source>
        <strain evidence="4">c</strain>
    </source>
</reference>
<feature type="domain" description="DUF4048" evidence="2">
    <location>
        <begin position="294"/>
        <end position="350"/>
    </location>
</feature>
<feature type="region of interest" description="Disordered" evidence="1">
    <location>
        <begin position="149"/>
        <end position="175"/>
    </location>
</feature>
<accession>A0A0B1PAQ0</accession>
<dbReference type="Proteomes" id="UP000030854">
    <property type="component" value="Unassembled WGS sequence"/>
</dbReference>
<evidence type="ECO:0000256" key="1">
    <source>
        <dbReference type="SAM" id="MobiDB-lite"/>
    </source>
</evidence>
<dbReference type="EMBL" id="JNVN01000877">
    <property type="protein sequence ID" value="KHJ34420.1"/>
    <property type="molecule type" value="Genomic_DNA"/>
</dbReference>
<name>A0A0B1PAQ0_UNCNE</name>
<dbReference type="OMA" id="PWPAITK"/>
<feature type="compositionally biased region" description="Basic and acidic residues" evidence="1">
    <location>
        <begin position="21"/>
        <end position="40"/>
    </location>
</feature>
<dbReference type="HOGENOM" id="CLU_016967_3_0_1"/>
<dbReference type="AlphaFoldDB" id="A0A0B1PAQ0"/>
<sequence length="535" mass="59848">MAESQDQALSNSHTSINPSLKLRELNQPHIPQGDRDELSTKESWTLTANRSTICHPRPRSQSYRQSRLSMSIPIAPRNASISSIISTPTPTTSPLNSIPPHTLRSPSDSNAFLVALAGQERYVFELREELYEAEKELRNLKRNWACHEKSKKKGEIRNMEPLQSIQSPGSDESDNNIQCVIASQKSEADKRKELLETSKNLKNSKETRRTFSGNHARTLSLLSPEKSSFIQSKEMTTVQNQRATEKKTTKNPLITGTNRVLAEPPYLVKSLYSPKNMTIGGKQLVDIAEDVKEGFKAGMWTFFEDLRQVTVGDEGINKKSASKISISESLINISRPVAKSNSENTDNKNKLMKISTPPQVCENLIDISPQTEICSDNRLKENSPFEKETTKKNKKSKTLSLAIPTADELDDPWSIWESPTAKSPWWSGSTTNSIMTTPPDSGYFDQDIKQPLENPTANLNNGYFSWSSFKKMSSGGLGGNLQDACLNVLKELEDSIVRQYDDKCGPVYQLQKAACACAENPNQTCMQEELSYMSR</sequence>
<dbReference type="Pfam" id="PF13257">
    <property type="entry name" value="DUF4048"/>
    <property type="match status" value="1"/>
</dbReference>
<dbReference type="InterPro" id="IPR025122">
    <property type="entry name" value="DUF4048"/>
</dbReference>
<organism evidence="3 4">
    <name type="scientific">Uncinula necator</name>
    <name type="common">Grape powdery mildew</name>
    <dbReference type="NCBI Taxonomy" id="52586"/>
    <lineage>
        <taxon>Eukaryota</taxon>
        <taxon>Fungi</taxon>
        <taxon>Dikarya</taxon>
        <taxon>Ascomycota</taxon>
        <taxon>Pezizomycotina</taxon>
        <taxon>Leotiomycetes</taxon>
        <taxon>Erysiphales</taxon>
        <taxon>Erysiphaceae</taxon>
        <taxon>Erysiphe</taxon>
    </lineage>
</organism>
<evidence type="ECO:0000313" key="3">
    <source>
        <dbReference type="EMBL" id="KHJ34420.1"/>
    </source>
</evidence>
<proteinExistence type="predicted"/>
<protein>
    <recommendedName>
        <fullName evidence="2">DUF4048 domain-containing protein</fullName>
    </recommendedName>
</protein>
<feature type="compositionally biased region" description="Polar residues" evidence="1">
    <location>
        <begin position="161"/>
        <end position="175"/>
    </location>
</feature>
<feature type="region of interest" description="Disordered" evidence="1">
    <location>
        <begin position="1"/>
        <end position="42"/>
    </location>
</feature>
<feature type="compositionally biased region" description="Polar residues" evidence="1">
    <location>
        <begin position="1"/>
        <end position="18"/>
    </location>
</feature>
<evidence type="ECO:0000313" key="4">
    <source>
        <dbReference type="Proteomes" id="UP000030854"/>
    </source>
</evidence>